<dbReference type="Proteomes" id="UP000118426">
    <property type="component" value="Segment"/>
</dbReference>
<dbReference type="KEGG" id="vg:14011304"/>
<dbReference type="RefSeq" id="YP_007003682.1">
    <property type="nucleotide sequence ID" value="NC_019491.1"/>
</dbReference>
<dbReference type="GeneID" id="14011304"/>
<evidence type="ECO:0000313" key="4">
    <source>
        <dbReference type="Proteomes" id="UP000118426"/>
    </source>
</evidence>
<gene>
    <name evidence="2" type="ORF">CyHV1_ORF5_1</name>
    <name evidence="3" type="ORF">CyHV1_ORF5_2</name>
</gene>
<dbReference type="GeneID" id="14011171"/>
<dbReference type="OrthoDB" id="32286at10239"/>
<evidence type="ECO:0000256" key="1">
    <source>
        <dbReference type="SAM" id="Phobius"/>
    </source>
</evidence>
<dbReference type="EMBL" id="JQ815363">
    <property type="protein sequence ID" value="AFJ20450.1"/>
    <property type="molecule type" value="Genomic_DNA"/>
</dbReference>
<sequence length="294" mass="32304">MAKYGRVETVDMLFSLRTLRHPGHHFRWAASSSGWCHGFLGAIPGVREAPGAQNGAPAAGGLRRARTSPQRAAASIRARLMLHNKESYKKCCKFVLGALAMAALIATALVLVLWKPGLGPAEAACAKDERVYYPLGRTWGRFSFMFCCPCCADPDEPLCYDEMLRWLGTWYQDTLTTKEQLSLSHHLYSMLVVRGQRLRQPAPLPPAETAAWLDNACELVSRTLPRRGGGTTTIATTNRTSVIPALNSTDTLGTPEAPNLYAPEEFSLLLVEMGYGQDLAMFKMAFSKPLRTPS</sequence>
<organism evidence="2 4">
    <name type="scientific">Cyprinid herpesvirus 1</name>
    <dbReference type="NCBI Taxonomy" id="317858"/>
    <lineage>
        <taxon>Viruses</taxon>
        <taxon>Duplodnaviria</taxon>
        <taxon>Heunggongvirae</taxon>
        <taxon>Peploviricota</taxon>
        <taxon>Herviviricetes</taxon>
        <taxon>Herpesvirales</taxon>
        <taxon>Alloherpesviridae</taxon>
        <taxon>Cyvirus</taxon>
        <taxon>Cyvirus cyprinidallo1</taxon>
    </lineage>
</organism>
<protein>
    <submittedName>
        <fullName evidence="2">Protein ORF5</fullName>
    </submittedName>
</protein>
<dbReference type="EMBL" id="JQ815363">
    <property type="protein sequence ID" value="AFJ20317.1"/>
    <property type="molecule type" value="Genomic_DNA"/>
</dbReference>
<keyword evidence="1" id="KW-0472">Membrane</keyword>
<accession>K7PC47</accession>
<evidence type="ECO:0000313" key="3">
    <source>
        <dbReference type="EMBL" id="AFJ20450.1"/>
    </source>
</evidence>
<name>K7PC47_9VIRU</name>
<keyword evidence="4" id="KW-1185">Reference proteome</keyword>
<feature type="transmembrane region" description="Helical" evidence="1">
    <location>
        <begin position="94"/>
        <end position="114"/>
    </location>
</feature>
<keyword evidence="1" id="KW-0812">Transmembrane</keyword>
<evidence type="ECO:0000313" key="2">
    <source>
        <dbReference type="EMBL" id="AFJ20317.1"/>
    </source>
</evidence>
<proteinExistence type="predicted"/>
<dbReference type="RefSeq" id="YP_007003819.1">
    <property type="nucleotide sequence ID" value="NC_019491.1"/>
</dbReference>
<reference evidence="2 4" key="1">
    <citation type="journal article" date="2013" name="J. Virol.">
        <title>Comparative genomics of carp herpesviruses.</title>
        <authorList>
            <person name="Davison A.J."/>
            <person name="Kurobe T."/>
            <person name="Gatherer D."/>
            <person name="Cunningham C."/>
            <person name="Korf I."/>
            <person name="Fukuda H."/>
            <person name="Hedrick R.P."/>
            <person name="Waltzek T.B."/>
        </authorList>
    </citation>
    <scope>NUCLEOTIDE SEQUENCE [LARGE SCALE GENOMIC DNA]</scope>
    <source>
        <strain evidence="2">NG-J1</strain>
    </source>
</reference>
<keyword evidence="1" id="KW-1133">Transmembrane helix</keyword>
<dbReference type="KEGG" id="vg:14011171"/>